<dbReference type="VEuPathDB" id="FungiDB:RhiirFUN_002614"/>
<dbReference type="EMBL" id="LLXI01000020">
    <property type="protein sequence ID" value="PKY38222.1"/>
    <property type="molecule type" value="Genomic_DNA"/>
</dbReference>
<dbReference type="VEuPathDB" id="FungiDB:RhiirA1_533171"/>
<dbReference type="SUPFAM" id="SSF52047">
    <property type="entry name" value="RNI-like"/>
    <property type="match status" value="1"/>
</dbReference>
<dbReference type="Gene3D" id="3.80.10.10">
    <property type="entry name" value="Ribonuclease Inhibitor"/>
    <property type="match status" value="1"/>
</dbReference>
<dbReference type="Proteomes" id="UP000234323">
    <property type="component" value="Unassembled WGS sequence"/>
</dbReference>
<dbReference type="VEuPathDB" id="FungiDB:FUN_002538"/>
<dbReference type="InterPro" id="IPR036047">
    <property type="entry name" value="F-box-like_dom_sf"/>
</dbReference>
<protein>
    <recommendedName>
        <fullName evidence="3">F-box domain-containing protein</fullName>
    </recommendedName>
</protein>
<dbReference type="InterPro" id="IPR032675">
    <property type="entry name" value="LRR_dom_sf"/>
</dbReference>
<dbReference type="SUPFAM" id="SSF81383">
    <property type="entry name" value="F-box domain"/>
    <property type="match status" value="1"/>
</dbReference>
<dbReference type="AlphaFoldDB" id="A0A2I1FV00"/>
<evidence type="ECO:0008006" key="3">
    <source>
        <dbReference type="Google" id="ProtNLM"/>
    </source>
</evidence>
<keyword evidence="2" id="KW-1185">Reference proteome</keyword>
<accession>A0A2I1FV00</accession>
<gene>
    <name evidence="1" type="ORF">RhiirA4_451170</name>
</gene>
<evidence type="ECO:0000313" key="1">
    <source>
        <dbReference type="EMBL" id="PKY38222.1"/>
    </source>
</evidence>
<organism evidence="1 2">
    <name type="scientific">Rhizophagus irregularis</name>
    <dbReference type="NCBI Taxonomy" id="588596"/>
    <lineage>
        <taxon>Eukaryota</taxon>
        <taxon>Fungi</taxon>
        <taxon>Fungi incertae sedis</taxon>
        <taxon>Mucoromycota</taxon>
        <taxon>Glomeromycotina</taxon>
        <taxon>Glomeromycetes</taxon>
        <taxon>Glomerales</taxon>
        <taxon>Glomeraceae</taxon>
        <taxon>Rhizophagus</taxon>
    </lineage>
</organism>
<proteinExistence type="predicted"/>
<comment type="caution">
    <text evidence="1">The sequence shown here is derived from an EMBL/GenBank/DDBJ whole genome shotgun (WGS) entry which is preliminary data.</text>
</comment>
<sequence length="480" mass="55470">MSSQLPTDCLNEIFEHLENDTITLHSCLLVNRLYCKIVVKILWRNVCNSNYFRPYISLSIISTLFNCLPKESKDLLHKNGICFITLIQKPPLFNYPSFCKAISISKINHMIENVLRSQQLITSRDLNHSKFLISHEILKMFMNQISSLKSLEHSSGYANRKFIYSPGAKICLPNLVELKCHANIYPEFFYQISQICHNIQSLTIRFIDTAVISDGVTDLISLQNNLKSLTLEYCNKDIIKIITPSLAKSSLTITKLEINTYNSPLSFISMFINLQELILHLDPDDPNAEGAFEGFGQLQYIKFPQLRILEFNCFSPKLEMVIKFLEINGKNLTKFNSSYDCKTMNLAIAKFCPNLKSINITYKNDELEALKLILSNCQFLESIKVRIVNKSITSKNLFDILAKYSPKNFHKLIISLLPFYKLEGLQEFLIKRKNCIPRKPLSLTINTNFREDIYYLDLKVIDIYSKMGIIKEFIIITSRR</sequence>
<reference evidence="1 2" key="1">
    <citation type="submission" date="2015-10" db="EMBL/GenBank/DDBJ databases">
        <title>Genome analyses suggest a sexual origin of heterokaryosis in a supposedly ancient asexual fungus.</title>
        <authorList>
            <person name="Ropars J."/>
            <person name="Sedzielewska K."/>
            <person name="Noel J."/>
            <person name="Charron P."/>
            <person name="Farinelli L."/>
            <person name="Marton T."/>
            <person name="Kruger M."/>
            <person name="Pelin A."/>
            <person name="Brachmann A."/>
            <person name="Corradi N."/>
        </authorList>
    </citation>
    <scope>NUCLEOTIDE SEQUENCE [LARGE SCALE GENOMIC DNA]</scope>
    <source>
        <strain evidence="1 2">A4</strain>
    </source>
</reference>
<evidence type="ECO:0000313" key="2">
    <source>
        <dbReference type="Proteomes" id="UP000234323"/>
    </source>
</evidence>
<name>A0A2I1FV00_9GLOM</name>